<keyword evidence="4" id="KW-0975">Bacterial flagellum</keyword>
<comment type="similarity">
    <text evidence="2">Belongs to the flagella basal body rod proteins family.</text>
</comment>
<sequence length="247" mass="26739">MFPWECTVRNLITDYLGVHAQAMPLREQRMKLIASNLGNADTPGYKAQDLDFDSALRHAQGLDANGLMTTTNEQHYEIGSGLNPFQVAREGVQPSIDGNTVDPDAERAAYGRAALEYRASLSFVESKAQSVRMSTIASNLSNADSIAGSADAVYKPLEPIFQAVTSKADPNITSVQVKEITQSNAAPIKRYEPGHPLADGDGYIYQPDVDPVAQMVNLISTSRNYQAGVEMLTTAKELALATLTMGR</sequence>
<dbReference type="PANTHER" id="PTHR30435:SF12">
    <property type="entry name" value="FLAGELLAR BASAL BODY ROD PROTEIN FLGB"/>
    <property type="match status" value="1"/>
</dbReference>
<feature type="domain" description="Flagellar basal body rod protein N-terminal" evidence="6">
    <location>
        <begin position="18"/>
        <end position="46"/>
    </location>
</feature>
<dbReference type="NCBIfam" id="TIGR01395">
    <property type="entry name" value="FlgC"/>
    <property type="match status" value="1"/>
</dbReference>
<dbReference type="Pfam" id="PF06429">
    <property type="entry name" value="Flg_bbr_C"/>
    <property type="match status" value="1"/>
</dbReference>
<evidence type="ECO:0000256" key="1">
    <source>
        <dbReference type="ARBA" id="ARBA00004117"/>
    </source>
</evidence>
<evidence type="ECO:0000256" key="5">
    <source>
        <dbReference type="ARBA" id="ARBA00025933"/>
    </source>
</evidence>
<evidence type="ECO:0000259" key="7">
    <source>
        <dbReference type="Pfam" id="PF06429"/>
    </source>
</evidence>
<dbReference type="InterPro" id="IPR006299">
    <property type="entry name" value="FlgC"/>
</dbReference>
<organism evidence="8">
    <name type="scientific">Knufia peltigerae</name>
    <dbReference type="NCBI Taxonomy" id="1002370"/>
    <lineage>
        <taxon>Eukaryota</taxon>
        <taxon>Fungi</taxon>
        <taxon>Dikarya</taxon>
        <taxon>Ascomycota</taxon>
        <taxon>Pezizomycotina</taxon>
        <taxon>Eurotiomycetes</taxon>
        <taxon>Chaetothyriomycetidae</taxon>
        <taxon>Chaetothyriales</taxon>
        <taxon>Trichomeriaceae</taxon>
        <taxon>Knufia</taxon>
    </lineage>
</organism>
<dbReference type="AlphaFoldDB" id="A0AA38XU68"/>
<dbReference type="PANTHER" id="PTHR30435">
    <property type="entry name" value="FLAGELLAR PROTEIN"/>
    <property type="match status" value="1"/>
</dbReference>
<dbReference type="EMBL" id="JAPDRN010000119">
    <property type="protein sequence ID" value="KAJ9620787.1"/>
    <property type="molecule type" value="Genomic_DNA"/>
</dbReference>
<dbReference type="NCBIfam" id="NF009263">
    <property type="entry name" value="PRK12620.1"/>
    <property type="match status" value="1"/>
</dbReference>
<dbReference type="InterPro" id="IPR006300">
    <property type="entry name" value="FlgB"/>
</dbReference>
<evidence type="ECO:0000256" key="3">
    <source>
        <dbReference type="ARBA" id="ARBA00017941"/>
    </source>
</evidence>
<protein>
    <recommendedName>
        <fullName evidence="3">Flagellar basal-body rod protein FlgC</fullName>
    </recommendedName>
</protein>
<evidence type="ECO:0000259" key="6">
    <source>
        <dbReference type="Pfam" id="PF00460"/>
    </source>
</evidence>
<proteinExistence type="inferred from homology"/>
<accession>A0AA38XU68</accession>
<comment type="subcellular location">
    <subcellularLocation>
        <location evidence="1">Bacterial flagellum basal body</location>
    </subcellularLocation>
</comment>
<comment type="subunit">
    <text evidence="5">The basal body constitutes a major portion of the flagellar organelle and consists of four rings (L,P,S, and M) mounted on a central rod. The rod consists of about 26 subunits of FlgG in the distal portion, and FlgB, FlgC and FlgF are thought to build up the proximal portion of the rod with about 6 subunits each.</text>
</comment>
<gene>
    <name evidence="8" type="ORF">H2204_012097</name>
</gene>
<dbReference type="InterPro" id="IPR001444">
    <property type="entry name" value="Flag_bb_rod_N"/>
</dbReference>
<dbReference type="NCBIfam" id="TIGR01396">
    <property type="entry name" value="FlgB"/>
    <property type="match status" value="1"/>
</dbReference>
<name>A0AA38XU68_9EURO</name>
<feature type="domain" description="Flagellar basal-body/hook protein C-terminal" evidence="7">
    <location>
        <begin position="202"/>
        <end position="244"/>
    </location>
</feature>
<comment type="caution">
    <text evidence="8">The sequence shown here is derived from an EMBL/GenBank/DDBJ whole genome shotgun (WGS) entry which is preliminary data.</text>
</comment>
<evidence type="ECO:0000313" key="8">
    <source>
        <dbReference type="EMBL" id="KAJ9620787.1"/>
    </source>
</evidence>
<reference evidence="8" key="1">
    <citation type="submission" date="2022-10" db="EMBL/GenBank/DDBJ databases">
        <title>Culturing micro-colonial fungi from biological soil crusts in the Mojave desert and describing Neophaeococcomyces mojavensis, and introducing the new genera and species Taxawa tesnikishii.</title>
        <authorList>
            <person name="Kurbessoian T."/>
            <person name="Stajich J.E."/>
        </authorList>
    </citation>
    <scope>NUCLEOTIDE SEQUENCE</scope>
    <source>
        <strain evidence="8">TK_35</strain>
    </source>
</reference>
<evidence type="ECO:0000256" key="2">
    <source>
        <dbReference type="ARBA" id="ARBA00009677"/>
    </source>
</evidence>
<dbReference type="Pfam" id="PF00460">
    <property type="entry name" value="Flg_bb_rod"/>
    <property type="match status" value="1"/>
</dbReference>
<evidence type="ECO:0000256" key="4">
    <source>
        <dbReference type="ARBA" id="ARBA00023143"/>
    </source>
</evidence>
<dbReference type="InterPro" id="IPR010930">
    <property type="entry name" value="Flg_bb/hook_C_dom"/>
</dbReference>